<dbReference type="Pfam" id="PF02687">
    <property type="entry name" value="FtsX"/>
    <property type="match status" value="2"/>
</dbReference>
<feature type="domain" description="ABC3 transporter permease C-terminal" evidence="7">
    <location>
        <begin position="642"/>
        <end position="761"/>
    </location>
</feature>
<feature type="transmembrane region" description="Helical" evidence="6">
    <location>
        <begin position="413"/>
        <end position="431"/>
    </location>
</feature>
<evidence type="ECO:0000256" key="3">
    <source>
        <dbReference type="ARBA" id="ARBA00022692"/>
    </source>
</evidence>
<evidence type="ECO:0000256" key="4">
    <source>
        <dbReference type="ARBA" id="ARBA00022989"/>
    </source>
</evidence>
<gene>
    <name evidence="8" type="ORF">RZO55_10515</name>
</gene>
<reference evidence="8 9" key="1">
    <citation type="submission" date="2023-10" db="EMBL/GenBank/DDBJ databases">
        <title>A novel Glycoside Hydrolase 43-Like Enzyme from Clostrdium boliviensis is an Endo-xylanase, and a Candidate for Xylooligosaccharides Production from Different Xylan Substrates.</title>
        <authorList>
            <person name="Alvarez M.T."/>
            <person name="Rocabado-Villegas L.R."/>
            <person name="Salas-Veizaga D.M."/>
            <person name="Linares-Pasten J.A."/>
            <person name="Gudmundsdottir E.E."/>
            <person name="Hreggvidsson G.O."/>
            <person name="Adlercreutz P."/>
            <person name="Nordberg Karlsson E."/>
        </authorList>
    </citation>
    <scope>NUCLEOTIDE SEQUENCE [LARGE SCALE GENOMIC DNA]</scope>
    <source>
        <strain evidence="8 9">E-1</strain>
    </source>
</reference>
<organism evidence="8 9">
    <name type="scientific">Clostridium boliviensis</name>
    <dbReference type="NCBI Taxonomy" id="318465"/>
    <lineage>
        <taxon>Bacteria</taxon>
        <taxon>Bacillati</taxon>
        <taxon>Bacillota</taxon>
        <taxon>Clostridia</taxon>
        <taxon>Eubacteriales</taxon>
        <taxon>Clostridiaceae</taxon>
        <taxon>Clostridium</taxon>
    </lineage>
</organism>
<feature type="transmembrane region" description="Helical" evidence="6">
    <location>
        <begin position="244"/>
        <end position="268"/>
    </location>
</feature>
<proteinExistence type="predicted"/>
<feature type="transmembrane region" description="Helical" evidence="6">
    <location>
        <begin position="297"/>
        <end position="318"/>
    </location>
</feature>
<evidence type="ECO:0000313" key="9">
    <source>
        <dbReference type="Proteomes" id="UP001276854"/>
    </source>
</evidence>
<comment type="subcellular location">
    <subcellularLocation>
        <location evidence="1">Cell membrane</location>
        <topology evidence="1">Multi-pass membrane protein</topology>
    </subcellularLocation>
</comment>
<dbReference type="InterPro" id="IPR038766">
    <property type="entry name" value="Membrane_comp_ABC_pdt"/>
</dbReference>
<evidence type="ECO:0000256" key="2">
    <source>
        <dbReference type="ARBA" id="ARBA00022475"/>
    </source>
</evidence>
<evidence type="ECO:0000256" key="6">
    <source>
        <dbReference type="SAM" id="Phobius"/>
    </source>
</evidence>
<sequence length="769" mass="83918">MFRRIIWNDFIKSRTISVIMLLFITAAAALISLGVTLGLQLAGSIDELMAQAKTPHFLQMHAGAVNTARLERFAQENSDVKEFQVLEFLNIDGAEIRIGGDTLADSVQDNGLCTQSNVFDYLLDLDGQIIKPVDGEIYLPIAYAKAGTGEKVTIAGKEFTVAGLLRDSQMNSPLASSKRFLVSENDYASIRNKGNIEYLIEFRLKSLSALSKFETAYNSAGLESNGPTVTFPLFRMMNAVSDGLMIAVLLLISGLAVLIAFLCIRFTLIAKIEEDAREIGIMKAIGLRITDMKKLYLGKYAVIAAIGSALGWGLSIALEGVALENILLAMGHSTGTVFARMWGGTAVFFVFLAVIIYVNNVLNRFRKIPAAQAIRFGSVLEKGTSVKRMPLRKNRLLHTNVFLGVKDVLSRKSLYLTMLLVVVVSTFIMLVPQNLYSTISSPGFSSYMGIGRSDIMIRVQQADKNPEKIAAITQALKKDEAVAEYVVHTTKRFPIQTTNGADKTIKIDLGNHTEFPVYYVKGEAPRAEDEIALSVMNADELGKKIGDTLVLTDQDRERDLKVCGIYSDITNGGKTAKAAFAENGGNVMWYTVYVKLKENGLSIKKAAKYTQQFSFAKVADIDGYIAQTFGPTIDSIRNISVAAMIAALLMTILVTLLMMKMLIAKERHPIAVMKSLGFTSGDITVQFFSRFLLVLFMGILAGTILANTLGEMLTGMVIASFGATAFKFAVNPVFAYLISPLAMSCAVVFAVVFGTSGIKNIQVSAHIKE</sequence>
<evidence type="ECO:0000313" key="8">
    <source>
        <dbReference type="EMBL" id="MDW2798008.1"/>
    </source>
</evidence>
<keyword evidence="3 6" id="KW-0812">Transmembrane</keyword>
<feature type="domain" description="ABC3 transporter permease C-terminal" evidence="7">
    <location>
        <begin position="251"/>
        <end position="357"/>
    </location>
</feature>
<dbReference type="PANTHER" id="PTHR30287">
    <property type="entry name" value="MEMBRANE COMPONENT OF PREDICTED ABC SUPERFAMILY METABOLITE UPTAKE TRANSPORTER"/>
    <property type="match status" value="1"/>
</dbReference>
<feature type="transmembrane region" description="Helical" evidence="6">
    <location>
        <begin position="733"/>
        <end position="753"/>
    </location>
</feature>
<comment type="caution">
    <text evidence="8">The sequence shown here is derived from an EMBL/GenBank/DDBJ whole genome shotgun (WGS) entry which is preliminary data.</text>
</comment>
<evidence type="ECO:0000256" key="5">
    <source>
        <dbReference type="ARBA" id="ARBA00023136"/>
    </source>
</evidence>
<dbReference type="PANTHER" id="PTHR30287:SF2">
    <property type="entry name" value="BLL1001 PROTEIN"/>
    <property type="match status" value="1"/>
</dbReference>
<dbReference type="EMBL" id="JAWONS010000167">
    <property type="protein sequence ID" value="MDW2798008.1"/>
    <property type="molecule type" value="Genomic_DNA"/>
</dbReference>
<name>A0ABU4GK71_9CLOT</name>
<keyword evidence="9" id="KW-1185">Reference proteome</keyword>
<feature type="transmembrane region" description="Helical" evidence="6">
    <location>
        <begin position="338"/>
        <end position="358"/>
    </location>
</feature>
<feature type="transmembrane region" description="Helical" evidence="6">
    <location>
        <begin position="683"/>
        <end position="706"/>
    </location>
</feature>
<keyword evidence="4 6" id="KW-1133">Transmembrane helix</keyword>
<feature type="transmembrane region" description="Helical" evidence="6">
    <location>
        <begin position="641"/>
        <end position="663"/>
    </location>
</feature>
<keyword evidence="5 6" id="KW-0472">Membrane</keyword>
<evidence type="ECO:0000259" key="7">
    <source>
        <dbReference type="Pfam" id="PF02687"/>
    </source>
</evidence>
<dbReference type="RefSeq" id="WP_318064248.1">
    <property type="nucleotide sequence ID" value="NZ_JAWONS010000167.1"/>
</dbReference>
<keyword evidence="2" id="KW-1003">Cell membrane</keyword>
<evidence type="ECO:0000256" key="1">
    <source>
        <dbReference type="ARBA" id="ARBA00004651"/>
    </source>
</evidence>
<protein>
    <submittedName>
        <fullName evidence="8">FtsX-like permease family protein</fullName>
    </submittedName>
</protein>
<dbReference type="Proteomes" id="UP001276854">
    <property type="component" value="Unassembled WGS sequence"/>
</dbReference>
<accession>A0ABU4GK71</accession>
<dbReference type="InterPro" id="IPR003838">
    <property type="entry name" value="ABC3_permease_C"/>
</dbReference>